<evidence type="ECO:0000313" key="4">
    <source>
        <dbReference type="Proteomes" id="UP000677228"/>
    </source>
</evidence>
<protein>
    <submittedName>
        <fullName evidence="2">Uncharacterized protein</fullName>
    </submittedName>
</protein>
<evidence type="ECO:0000313" key="2">
    <source>
        <dbReference type="EMBL" id="CAF1081313.1"/>
    </source>
</evidence>
<evidence type="ECO:0000313" key="3">
    <source>
        <dbReference type="EMBL" id="CAF3844259.1"/>
    </source>
</evidence>
<comment type="caution">
    <text evidence="2">The sequence shown here is derived from an EMBL/GenBank/DDBJ whole genome shotgun (WGS) entry which is preliminary data.</text>
</comment>
<sequence>MVLSERKNTVYEKTYKKKKKLKTIQSKTFDKKLKTAQRKWTAAHRLKKKQLKQEGVSANVSVPSSTTKVDLRKKEGKKTRRSKTQKLKNEIEQLRATVRQLTNENGKLKVSQSETPPRPSPSPIFLDNISPSAKRRAITRLKDAKDTLAHGTQKDIRTELGVNLSNPSAPKKTAPSFIQTTIENFLCQDHISKLCPEKNKIIDNKQVRYCLNHLSTLHEIFEYETGVEIDYVTFTR</sequence>
<reference evidence="2" key="1">
    <citation type="submission" date="2021-02" db="EMBL/GenBank/DDBJ databases">
        <authorList>
            <person name="Nowell W R."/>
        </authorList>
    </citation>
    <scope>NUCLEOTIDE SEQUENCE</scope>
</reference>
<dbReference type="EMBL" id="CAJOBA010009124">
    <property type="protein sequence ID" value="CAF3844259.1"/>
    <property type="molecule type" value="Genomic_DNA"/>
</dbReference>
<dbReference type="AlphaFoldDB" id="A0A8S2DXR7"/>
<feature type="compositionally biased region" description="Polar residues" evidence="1">
    <location>
        <begin position="56"/>
        <end position="68"/>
    </location>
</feature>
<organism evidence="2 4">
    <name type="scientific">Didymodactylos carnosus</name>
    <dbReference type="NCBI Taxonomy" id="1234261"/>
    <lineage>
        <taxon>Eukaryota</taxon>
        <taxon>Metazoa</taxon>
        <taxon>Spiralia</taxon>
        <taxon>Gnathifera</taxon>
        <taxon>Rotifera</taxon>
        <taxon>Eurotatoria</taxon>
        <taxon>Bdelloidea</taxon>
        <taxon>Philodinida</taxon>
        <taxon>Philodinidae</taxon>
        <taxon>Didymodactylos</taxon>
    </lineage>
</organism>
<gene>
    <name evidence="2" type="ORF">OVA965_LOCUS18375</name>
    <name evidence="3" type="ORF">TMI583_LOCUS18387</name>
</gene>
<name>A0A8S2DXR7_9BILA</name>
<dbReference type="Proteomes" id="UP000677228">
    <property type="component" value="Unassembled WGS sequence"/>
</dbReference>
<feature type="compositionally biased region" description="Polar residues" evidence="1">
    <location>
        <begin position="102"/>
        <end position="115"/>
    </location>
</feature>
<feature type="region of interest" description="Disordered" evidence="1">
    <location>
        <begin position="102"/>
        <end position="128"/>
    </location>
</feature>
<accession>A0A8S2DXR7</accession>
<dbReference type="Proteomes" id="UP000682733">
    <property type="component" value="Unassembled WGS sequence"/>
</dbReference>
<feature type="compositionally biased region" description="Basic residues" evidence="1">
    <location>
        <begin position="74"/>
        <end position="86"/>
    </location>
</feature>
<feature type="region of interest" description="Disordered" evidence="1">
    <location>
        <begin position="44"/>
        <end position="86"/>
    </location>
</feature>
<evidence type="ECO:0000256" key="1">
    <source>
        <dbReference type="SAM" id="MobiDB-lite"/>
    </source>
</evidence>
<dbReference type="EMBL" id="CAJNOK010009107">
    <property type="protein sequence ID" value="CAF1081313.1"/>
    <property type="molecule type" value="Genomic_DNA"/>
</dbReference>
<proteinExistence type="predicted"/>